<organism evidence="2">
    <name type="scientific">Streptomyces sp. NBC_00060</name>
    <dbReference type="NCBI Taxonomy" id="2975636"/>
    <lineage>
        <taxon>Bacteria</taxon>
        <taxon>Bacillati</taxon>
        <taxon>Actinomycetota</taxon>
        <taxon>Actinomycetes</taxon>
        <taxon>Kitasatosporales</taxon>
        <taxon>Streptomycetaceae</taxon>
        <taxon>Streptomyces</taxon>
    </lineage>
</organism>
<protein>
    <submittedName>
        <fullName evidence="2">Uncharacterized protein</fullName>
    </submittedName>
</protein>
<dbReference type="EMBL" id="CP108253">
    <property type="protein sequence ID" value="WTU45181.1"/>
    <property type="molecule type" value="Genomic_DNA"/>
</dbReference>
<dbReference type="AlphaFoldDB" id="A0AAU2HE22"/>
<accession>A0AAU2HE22</accession>
<dbReference type="EMBL" id="CP108253">
    <property type="protein sequence ID" value="WTU38177.1"/>
    <property type="molecule type" value="Genomic_DNA"/>
</dbReference>
<proteinExistence type="predicted"/>
<name>A0AAU2HE22_9ACTN</name>
<reference evidence="2" key="1">
    <citation type="submission" date="2022-10" db="EMBL/GenBank/DDBJ databases">
        <title>The complete genomes of actinobacterial strains from the NBC collection.</title>
        <authorList>
            <person name="Joergensen T.S."/>
            <person name="Alvarez Arevalo M."/>
            <person name="Sterndorff E.B."/>
            <person name="Faurdal D."/>
            <person name="Vuksanovic O."/>
            <person name="Mourched A.-S."/>
            <person name="Charusanti P."/>
            <person name="Shaw S."/>
            <person name="Blin K."/>
            <person name="Weber T."/>
        </authorList>
    </citation>
    <scope>NUCLEOTIDE SEQUENCE</scope>
    <source>
        <strain evidence="2">NBC_00060</strain>
    </source>
</reference>
<sequence>MTTPFGTDAVAVLTRQEDDTVSGPLVAAVDFMLVRGQRARKRWPELG</sequence>
<gene>
    <name evidence="1" type="ORF">OHV25_00545</name>
    <name evidence="2" type="ORF">OHV25_39295</name>
</gene>
<evidence type="ECO:0000313" key="1">
    <source>
        <dbReference type="EMBL" id="WTU38177.1"/>
    </source>
</evidence>
<evidence type="ECO:0000313" key="2">
    <source>
        <dbReference type="EMBL" id="WTU45181.1"/>
    </source>
</evidence>